<dbReference type="SUPFAM" id="SSF49899">
    <property type="entry name" value="Concanavalin A-like lectins/glucanases"/>
    <property type="match status" value="1"/>
</dbReference>
<feature type="region of interest" description="Disordered" evidence="7">
    <location>
        <begin position="1"/>
        <end position="42"/>
    </location>
</feature>
<evidence type="ECO:0000256" key="7">
    <source>
        <dbReference type="SAM" id="MobiDB-lite"/>
    </source>
</evidence>
<dbReference type="InterPro" id="IPR036116">
    <property type="entry name" value="FN3_sf"/>
</dbReference>
<dbReference type="InterPro" id="IPR055372">
    <property type="entry name" value="CBM96"/>
</dbReference>
<dbReference type="InterPro" id="IPR006558">
    <property type="entry name" value="LamG-like"/>
</dbReference>
<dbReference type="CDD" id="cd00063">
    <property type="entry name" value="FN3"/>
    <property type="match status" value="1"/>
</dbReference>
<dbReference type="PROSITE" id="PS50853">
    <property type="entry name" value="FN3"/>
    <property type="match status" value="1"/>
</dbReference>
<name>A0ABV9EGU9_9ACTN</name>
<keyword evidence="3" id="KW-0732">Signal</keyword>
<dbReference type="NCBIfam" id="NF033679">
    <property type="entry name" value="DNRLRE_dom"/>
    <property type="match status" value="1"/>
</dbReference>
<dbReference type="SMART" id="SM00560">
    <property type="entry name" value="LamGL"/>
    <property type="match status" value="1"/>
</dbReference>
<evidence type="ECO:0000259" key="8">
    <source>
        <dbReference type="PROSITE" id="PS50853"/>
    </source>
</evidence>
<keyword evidence="5" id="KW-0378">Hydrolase</keyword>
<dbReference type="Proteomes" id="UP001595891">
    <property type="component" value="Unassembled WGS sequence"/>
</dbReference>
<proteinExistence type="predicted"/>
<dbReference type="Gene3D" id="2.60.120.200">
    <property type="match status" value="1"/>
</dbReference>
<evidence type="ECO:0000256" key="3">
    <source>
        <dbReference type="ARBA" id="ARBA00022729"/>
    </source>
</evidence>
<evidence type="ECO:0000256" key="1">
    <source>
        <dbReference type="ARBA" id="ARBA00004613"/>
    </source>
</evidence>
<feature type="compositionally biased region" description="Low complexity" evidence="7">
    <location>
        <begin position="11"/>
        <end position="42"/>
    </location>
</feature>
<accession>A0ABV9EGU9</accession>
<keyword evidence="2" id="KW-0964">Secreted</keyword>
<feature type="domain" description="Fibronectin type-III" evidence="8">
    <location>
        <begin position="1088"/>
        <end position="1184"/>
    </location>
</feature>
<keyword evidence="6" id="KW-0119">Carbohydrate metabolism</keyword>
<dbReference type="SUPFAM" id="SSF49265">
    <property type="entry name" value="Fibronectin type III"/>
    <property type="match status" value="1"/>
</dbReference>
<gene>
    <name evidence="9" type="ORF">ACFO8L_18875</name>
</gene>
<evidence type="ECO:0000256" key="4">
    <source>
        <dbReference type="ARBA" id="ARBA00023157"/>
    </source>
</evidence>
<dbReference type="InterPro" id="IPR013783">
    <property type="entry name" value="Ig-like_fold"/>
</dbReference>
<evidence type="ECO:0000256" key="5">
    <source>
        <dbReference type="ARBA" id="ARBA00023295"/>
    </source>
</evidence>
<evidence type="ECO:0000313" key="10">
    <source>
        <dbReference type="Proteomes" id="UP001595891"/>
    </source>
</evidence>
<keyword evidence="5" id="KW-0326">Glycosidase</keyword>
<comment type="subcellular location">
    <subcellularLocation>
        <location evidence="1">Secreted</location>
    </subcellularLocation>
</comment>
<keyword evidence="6" id="KW-0624">Polysaccharide degradation</keyword>
<comment type="caution">
    <text evidence="9">The sequence shown here is derived from an EMBL/GenBank/DDBJ whole genome shotgun (WGS) entry which is preliminary data.</text>
</comment>
<evidence type="ECO:0000256" key="6">
    <source>
        <dbReference type="ARBA" id="ARBA00023326"/>
    </source>
</evidence>
<reference evidence="10" key="1">
    <citation type="journal article" date="2019" name="Int. J. Syst. Evol. Microbiol.">
        <title>The Global Catalogue of Microorganisms (GCM) 10K type strain sequencing project: providing services to taxonomists for standard genome sequencing and annotation.</title>
        <authorList>
            <consortium name="The Broad Institute Genomics Platform"/>
            <consortium name="The Broad Institute Genome Sequencing Center for Infectious Disease"/>
            <person name="Wu L."/>
            <person name="Ma J."/>
        </authorList>
    </citation>
    <scope>NUCLEOTIDE SEQUENCE [LARGE SCALE GENOMIC DNA]</scope>
    <source>
        <strain evidence="10">CCUG 49560</strain>
    </source>
</reference>
<protein>
    <submittedName>
        <fullName evidence="9">DNRLRE domain-containing protein</fullName>
    </submittedName>
</protein>
<sequence>MVASLLAAGGPSPATADTSPPSTQSTPAKPAVPAMTALPRPVDPDAAARAAITQARKLGKPVEVDQAGTEGSRTWAYPDAHLVTEAYSAPSRVKQPDGTWAWMNTALVERNGVLTPTVAKAKVEFSLGGNGPFATMRRDDGQRFALSWGGTLPRPTVKDNVATYADAAGPSADLVVTALSTGFTHDVVLRERPTGPVEYRIPVQTTGMDFGKNEQGGLQLTDAKDKVLAQAPRPVMLDASAAPPTGAGAVTGRRVGRISTSVVNENGRQVLVLKPDAAWLKDPATHYPVTIDPTTTLSVTTDTTIGSRAECAIFDPLVSSQSTLLTIGGKVWTCSGRDAFQYYRSYLKFDTAALTGKAILSAALQLWRTQSFKCAVAGDGTVQAGRVISDWAANTISWSNKPPTADPAWTPCPTTSPNTPGAMSWPATDWVRKWAVGTPNYGIELIGPSESLVNNADSYTVSYHSSEMTGAGATPPKLIVQYFLPPEIPTVTAESVDSVDGDQAIVRTSSAKVGYQSTSADGRNLDYYLSILDSTAPLPPWTTGAGAVAQWSFTEGITHVDGTGNHHDLAFITGRSTVINGKDGKAIQLNGAPTVGADASVLGPVLHTDKSFSVAGWVRADTTATTTGGIFNQRGPTQDGFTVTYDGNTRKYRLTMYNTGAANSSGTSVTSTTATTSGTWNHVTAVYDATAHKIRLYINGVLSGEATHNSTWDSWFTGSTFNLSPSGGLLTSTKTSYDEVRAYQRALSQAEISWMLNLTPPTNANLPSGQSATKTYDVSNVDSFKISVKACINGVTPQTCSESPYYRITTDAPYLPTDTETGLQDPIQPILSGMANRPSGGLITAKFFLYSSAGVPIGAAPLGTRTVNGGQRASFQVPSDLIQAGTAYRWQMQACVEEICSAKTPSVAFTSPGTPPPDPVENVRHLTLGMDSIVIKTANPDPAACDGGPCTVVDSATMRIGGTGSDKTAAVIGLRLNELPDGAGISEGILKLGTPICPTGPCPQDAVITATPLKSPVTSETRGSDLLGDVDTRTTTYTLPLNQPQADIAGSEYSWLMLTADKDDVITFGDAAAAEKPSLDLTYLLAGPPSEVLNLVTQPGDAAAIASWGLPESNGSVGILEGYDVEVANSGGAVVKTLVVEDPFANITGLTNGEVYNIRVRAKTAFAVGEWVSATVTPKVVPPPPSSDASQSCVPFLDGPPASANTKTVSDSGAGEYVQRVRDYYQAQDAVLEGRAETVWDAAGVTPDAPSAAKLSLLNTALVLQRGEMERVGESRTDSAVALDNAVVQPGANGSVRVTVEVKRTWKIQTAPSAKSMPGRSRTADQIDPSESTISIVVFDRCGNMVILQVPNETVEDPTDVSDDDGWNCGSGQQRMAEARSCSSSGPGLIGEGVNLTFKLGKTWEVHYRSGSSTPRTEFDELEPWDSEWPVQSYINYVRIYPKPKNASENSKYGWQSDYGKYLVSHAYMKVSGSACFRNESYKSSGDLNVSTSPSFTAKWESDSKEECGGITEERKRGSLSAKGDPQLNAYRGLVWGKCAVTTCSIDRFRHVYEAEIRLDFKKNGTVYRNYSIRADQSCPLSRSSSWGSVTFGNSQCLGAFSVEDLGPPL</sequence>
<organism evidence="9 10">
    <name type="scientific">Sphaerisporangium corydalis</name>
    <dbReference type="NCBI Taxonomy" id="1441875"/>
    <lineage>
        <taxon>Bacteria</taxon>
        <taxon>Bacillati</taxon>
        <taxon>Actinomycetota</taxon>
        <taxon>Actinomycetes</taxon>
        <taxon>Streptosporangiales</taxon>
        <taxon>Streptosporangiaceae</taxon>
        <taxon>Sphaerisporangium</taxon>
    </lineage>
</organism>
<dbReference type="Gene3D" id="2.60.40.10">
    <property type="entry name" value="Immunoglobulins"/>
    <property type="match status" value="1"/>
</dbReference>
<dbReference type="InterPro" id="IPR013320">
    <property type="entry name" value="ConA-like_dom_sf"/>
</dbReference>
<dbReference type="RefSeq" id="WP_262850726.1">
    <property type="nucleotide sequence ID" value="NZ_JANZYP010000115.1"/>
</dbReference>
<dbReference type="Pfam" id="PF13385">
    <property type="entry name" value="Laminin_G_3"/>
    <property type="match status" value="1"/>
</dbReference>
<keyword evidence="10" id="KW-1185">Reference proteome</keyword>
<dbReference type="Pfam" id="PF24517">
    <property type="entry name" value="CBM96"/>
    <property type="match status" value="1"/>
</dbReference>
<dbReference type="InterPro" id="IPR003961">
    <property type="entry name" value="FN3_dom"/>
</dbReference>
<dbReference type="EMBL" id="JBHSFN010000011">
    <property type="protein sequence ID" value="MFC4588160.1"/>
    <property type="molecule type" value="Genomic_DNA"/>
</dbReference>
<keyword evidence="4" id="KW-1015">Disulfide bond</keyword>
<evidence type="ECO:0000256" key="2">
    <source>
        <dbReference type="ARBA" id="ARBA00022525"/>
    </source>
</evidence>
<evidence type="ECO:0000313" key="9">
    <source>
        <dbReference type="EMBL" id="MFC4588160.1"/>
    </source>
</evidence>